<dbReference type="EMBL" id="AK440370">
    <property type="protein sequence ID" value="BAN64164.1"/>
    <property type="molecule type" value="mRNA"/>
</dbReference>
<evidence type="ECO:0000313" key="1">
    <source>
        <dbReference type="EMBL" id="BAN64164.1"/>
    </source>
</evidence>
<proteinExistence type="evidence at transcript level"/>
<protein>
    <submittedName>
        <fullName evidence="1">Uncharacterized protein</fullName>
    </submittedName>
</protein>
<name>S6BDH2_BABBO</name>
<organism evidence="1">
    <name type="scientific">Babesia bovis</name>
    <dbReference type="NCBI Taxonomy" id="5865"/>
    <lineage>
        <taxon>Eukaryota</taxon>
        <taxon>Sar</taxon>
        <taxon>Alveolata</taxon>
        <taxon>Apicomplexa</taxon>
        <taxon>Aconoidasida</taxon>
        <taxon>Piroplasmida</taxon>
        <taxon>Babesiidae</taxon>
        <taxon>Babesia</taxon>
    </lineage>
</organism>
<dbReference type="AlphaFoldDB" id="S6BDH2"/>
<sequence>MALLACYCNDMINCTRTLYGILGVEPIKPPRMMSIKFPQALHVFASGLSSILKLPTLSLLLVSAIMCASASTTFSMKASTYDENI</sequence>
<accession>S6BDH2</accession>
<reference evidence="1" key="1">
    <citation type="journal article" date="2014" name="BMC Genomics">
        <title>The Babesia bovis gene and promoter model: an update from full-length EST analysis.</title>
        <authorList>
            <person name="Yamagishi J."/>
            <person name="Wakaguri H."/>
            <person name="Yokoyama N."/>
            <person name="Yamashita R."/>
            <person name="Suzuki Y."/>
            <person name="Xuan X."/>
            <person name="Igarashi I."/>
        </authorList>
    </citation>
    <scope>NUCLEOTIDE SEQUENCE</scope>
    <source>
        <strain evidence="1">Texas</strain>
    </source>
</reference>